<dbReference type="CDD" id="cd07100">
    <property type="entry name" value="ALDH_SSADH1_GabD1"/>
    <property type="match status" value="1"/>
</dbReference>
<keyword evidence="2" id="KW-0521">NADP</keyword>
<keyword evidence="4" id="KW-0175">Coiled coil</keyword>
<feature type="coiled-coil region" evidence="4">
    <location>
        <begin position="41"/>
        <end position="68"/>
    </location>
</feature>
<organism evidence="6 7">
    <name type="scientific">Parvularcula maris</name>
    <dbReference type="NCBI Taxonomy" id="2965077"/>
    <lineage>
        <taxon>Bacteria</taxon>
        <taxon>Pseudomonadati</taxon>
        <taxon>Pseudomonadota</taxon>
        <taxon>Alphaproteobacteria</taxon>
        <taxon>Parvularculales</taxon>
        <taxon>Parvularculaceae</taxon>
        <taxon>Parvularcula</taxon>
    </lineage>
</organism>
<name>A0A9X2L985_9PROT</name>
<dbReference type="AlphaFoldDB" id="A0A9X2L985"/>
<keyword evidence="3" id="KW-0560">Oxidoreductase</keyword>
<evidence type="ECO:0000313" key="7">
    <source>
        <dbReference type="Proteomes" id="UP001142610"/>
    </source>
</evidence>
<comment type="similarity">
    <text evidence="1">Belongs to the aldehyde dehydrogenase family.</text>
</comment>
<dbReference type="InterPro" id="IPR015590">
    <property type="entry name" value="Aldehyde_DH_dom"/>
</dbReference>
<evidence type="ECO:0000256" key="2">
    <source>
        <dbReference type="ARBA" id="ARBA00022857"/>
    </source>
</evidence>
<evidence type="ECO:0000259" key="5">
    <source>
        <dbReference type="Pfam" id="PF00171"/>
    </source>
</evidence>
<dbReference type="GO" id="GO:0004030">
    <property type="term" value="F:aldehyde dehydrogenase [NAD(P)+] activity"/>
    <property type="evidence" value="ECO:0007669"/>
    <property type="project" value="InterPro"/>
</dbReference>
<dbReference type="GO" id="GO:0004777">
    <property type="term" value="F:succinate-semialdehyde dehydrogenase (NAD+) activity"/>
    <property type="evidence" value="ECO:0007669"/>
    <property type="project" value="TreeGrafter"/>
</dbReference>
<dbReference type="InterPro" id="IPR016163">
    <property type="entry name" value="Ald_DH_C"/>
</dbReference>
<dbReference type="Gene3D" id="3.40.605.10">
    <property type="entry name" value="Aldehyde Dehydrogenase, Chain A, domain 1"/>
    <property type="match status" value="1"/>
</dbReference>
<dbReference type="Pfam" id="PF00171">
    <property type="entry name" value="Aldedh"/>
    <property type="match status" value="1"/>
</dbReference>
<sequence>MTIQSRNPATNQAFETYEETSPDALEEALACAEEGTEALRLMGVRERARGLERLADLLEERAEEYGRLASLEMGKTLREAKAEVRKCALACRYYAQEGPGFLADEPVKIDEGSAYVAHLPLGPILAVMPWNFPFWQVFRFAAPALMAANPGLLKHASNVPGCALAIEKVILDAGFPRGSFKTLLIGSKRVEGVIRDPRAKGVTLTGSGPAGAAVAKAAGEEIKPSLLELGGSDPFIVMPSADIGAAVDAAITGRTQNNGQSCIAAKRFIVHDEVYDRFRDAFAEKLGALRLGDPLAEDTDIGPLASASALDEVLEQIEKSVGAGAKLTLGGTRGEVEGCPEGNWFVPGMLEDIPEEAPAFRDEIFAPVALLFRVPSLDAAIELANDSAFGLGSAIFTKDRAEVDHAVRRLEAGATAVNRIVASDPRLPFGGIKTSGYGRELAKDGMMAFVNKKTVTVSGL</sequence>
<keyword evidence="7" id="KW-1185">Reference proteome</keyword>
<dbReference type="InterPro" id="IPR016161">
    <property type="entry name" value="Ald_DH/histidinol_DH"/>
</dbReference>
<proteinExistence type="inferred from homology"/>
<protein>
    <submittedName>
        <fullName evidence="6">NAD-dependent succinate-semialdehyde dehydrogenase</fullName>
    </submittedName>
</protein>
<dbReference type="EMBL" id="JANIBC010000005">
    <property type="protein sequence ID" value="MCQ8185410.1"/>
    <property type="molecule type" value="Genomic_DNA"/>
</dbReference>
<evidence type="ECO:0000256" key="4">
    <source>
        <dbReference type="SAM" id="Coils"/>
    </source>
</evidence>
<dbReference type="InterPro" id="IPR044148">
    <property type="entry name" value="ALDH_GabD1-like"/>
</dbReference>
<dbReference type="InterPro" id="IPR047110">
    <property type="entry name" value="GABD/Sad-like"/>
</dbReference>
<dbReference type="PANTHER" id="PTHR43217">
    <property type="entry name" value="SUCCINATE SEMIALDEHYDE DEHYDROGENASE [NAD(P)+] SAD"/>
    <property type="match status" value="1"/>
</dbReference>
<reference evidence="6" key="1">
    <citation type="submission" date="2022-07" db="EMBL/GenBank/DDBJ databases">
        <title>Parvularcula maris sp. nov., an algicidal bacterium isolated from seawater.</title>
        <authorList>
            <person name="Li F."/>
        </authorList>
    </citation>
    <scope>NUCLEOTIDE SEQUENCE</scope>
    <source>
        <strain evidence="6">BGMRC 0090</strain>
    </source>
</reference>
<dbReference type="SUPFAM" id="SSF53720">
    <property type="entry name" value="ALDH-like"/>
    <property type="match status" value="1"/>
</dbReference>
<dbReference type="InterPro" id="IPR016162">
    <property type="entry name" value="Ald_DH_N"/>
</dbReference>
<evidence type="ECO:0000313" key="6">
    <source>
        <dbReference type="EMBL" id="MCQ8185410.1"/>
    </source>
</evidence>
<dbReference type="PANTHER" id="PTHR43217:SF1">
    <property type="entry name" value="SUCCINATE SEMIALDEHYDE DEHYDROGENASE [NAD(P)+] SAD"/>
    <property type="match status" value="1"/>
</dbReference>
<comment type="caution">
    <text evidence="6">The sequence shown here is derived from an EMBL/GenBank/DDBJ whole genome shotgun (WGS) entry which is preliminary data.</text>
</comment>
<dbReference type="RefSeq" id="WP_256619297.1">
    <property type="nucleotide sequence ID" value="NZ_JANIBC010000005.1"/>
</dbReference>
<dbReference type="Gene3D" id="3.40.309.10">
    <property type="entry name" value="Aldehyde Dehydrogenase, Chain A, domain 2"/>
    <property type="match status" value="1"/>
</dbReference>
<feature type="domain" description="Aldehyde dehydrogenase" evidence="5">
    <location>
        <begin position="2"/>
        <end position="455"/>
    </location>
</feature>
<dbReference type="FunFam" id="3.40.605.10:FF:000012">
    <property type="entry name" value="NAD-dependent succinate-semialdehyde dehydrogenase"/>
    <property type="match status" value="1"/>
</dbReference>
<dbReference type="Proteomes" id="UP001142610">
    <property type="component" value="Unassembled WGS sequence"/>
</dbReference>
<evidence type="ECO:0000256" key="1">
    <source>
        <dbReference type="ARBA" id="ARBA00009986"/>
    </source>
</evidence>
<evidence type="ECO:0000256" key="3">
    <source>
        <dbReference type="ARBA" id="ARBA00023002"/>
    </source>
</evidence>
<gene>
    <name evidence="6" type="ORF">NOG11_08385</name>
</gene>
<accession>A0A9X2L985</accession>